<reference evidence="1 2" key="1">
    <citation type="submission" date="2017-05" db="EMBL/GenBank/DDBJ databases">
        <authorList>
            <person name="Varghese N."/>
            <person name="Submissions S."/>
        </authorList>
    </citation>
    <scope>NUCLEOTIDE SEQUENCE [LARGE SCALE GENOMIC DNA]</scope>
    <source>
        <strain evidence="1 2">DSM 19036</strain>
    </source>
</reference>
<dbReference type="RefSeq" id="WP_142527873.1">
    <property type="nucleotide sequence ID" value="NZ_CBCSJO010000001.1"/>
</dbReference>
<evidence type="ECO:0000313" key="2">
    <source>
        <dbReference type="Proteomes" id="UP000320300"/>
    </source>
</evidence>
<sequence length="94" mass="10608">MQITTSADNGYLRVYLYDSDGVKLLSFADNDTANVVLQPNTTYQLEYHYWSSNPARYTIKANPPFIEYTEGITFDLAAAAESENIINVTTPLYL</sequence>
<dbReference type="EMBL" id="FXTN01000004">
    <property type="protein sequence ID" value="SMO62471.1"/>
    <property type="molecule type" value="Genomic_DNA"/>
</dbReference>
<dbReference type="AlphaFoldDB" id="A0A521CUS1"/>
<dbReference type="Proteomes" id="UP000320300">
    <property type="component" value="Unassembled WGS sequence"/>
</dbReference>
<proteinExistence type="predicted"/>
<gene>
    <name evidence="1" type="ORF">SAMN06265348_104167</name>
</gene>
<keyword evidence="2" id="KW-1185">Reference proteome</keyword>
<name>A0A521CUS1_9SPHI</name>
<accession>A0A521CUS1</accession>
<evidence type="ECO:0000313" key="1">
    <source>
        <dbReference type="EMBL" id="SMO62471.1"/>
    </source>
</evidence>
<organism evidence="1 2">
    <name type="scientific">Pedobacter westerhofensis</name>
    <dbReference type="NCBI Taxonomy" id="425512"/>
    <lineage>
        <taxon>Bacteria</taxon>
        <taxon>Pseudomonadati</taxon>
        <taxon>Bacteroidota</taxon>
        <taxon>Sphingobacteriia</taxon>
        <taxon>Sphingobacteriales</taxon>
        <taxon>Sphingobacteriaceae</taxon>
        <taxon>Pedobacter</taxon>
    </lineage>
</organism>
<protein>
    <submittedName>
        <fullName evidence="1">Uncharacterized protein</fullName>
    </submittedName>
</protein>